<dbReference type="Proteomes" id="UP000249453">
    <property type="component" value="Unassembled WGS sequence"/>
</dbReference>
<keyword evidence="4" id="KW-1185">Reference proteome</keyword>
<evidence type="ECO:0000313" key="3">
    <source>
        <dbReference type="EMBL" id="RAK31073.1"/>
    </source>
</evidence>
<dbReference type="Gene3D" id="3.30.830.10">
    <property type="entry name" value="Metalloenzyme, LuxS/M16 peptidase-like"/>
    <property type="match status" value="2"/>
</dbReference>
<dbReference type="RefSeq" id="WP_111574830.1">
    <property type="nucleotide sequence ID" value="NZ_JBHEEY010000002.1"/>
</dbReference>
<dbReference type="InterPro" id="IPR050361">
    <property type="entry name" value="MPP/UQCRC_Complex"/>
</dbReference>
<dbReference type="InterPro" id="IPR011765">
    <property type="entry name" value="Pept_M16_N"/>
</dbReference>
<evidence type="ECO:0000313" key="4">
    <source>
        <dbReference type="Proteomes" id="UP000249453"/>
    </source>
</evidence>
<dbReference type="InterPro" id="IPR011249">
    <property type="entry name" value="Metalloenz_LuxS/M16"/>
</dbReference>
<accession>A0A364JWQ6</accession>
<keyword evidence="3" id="KW-0378">Hydrolase</keyword>
<dbReference type="PANTHER" id="PTHR11851">
    <property type="entry name" value="METALLOPROTEASE"/>
    <property type="match status" value="1"/>
</dbReference>
<reference evidence="3 4" key="1">
    <citation type="submission" date="2018-06" db="EMBL/GenBank/DDBJ databases">
        <title>Genomic Encyclopedia of Type Strains, Phase IV (KMG-IV): sequencing the most valuable type-strain genomes for metagenomic binning, comparative biology and taxonomic classification.</title>
        <authorList>
            <person name="Goeker M."/>
        </authorList>
    </citation>
    <scope>NUCLEOTIDE SEQUENCE [LARGE SCALE GENOMIC DNA]</scope>
    <source>
        <strain evidence="3 4">DSM 26720</strain>
    </source>
</reference>
<dbReference type="OrthoDB" id="9811314at2"/>
<feature type="domain" description="Peptidase M16 C-terminal" evidence="2">
    <location>
        <begin position="201"/>
        <end position="374"/>
    </location>
</feature>
<dbReference type="EMBL" id="QLMK01000003">
    <property type="protein sequence ID" value="RAK31073.1"/>
    <property type="molecule type" value="Genomic_DNA"/>
</dbReference>
<dbReference type="GO" id="GO:0046872">
    <property type="term" value="F:metal ion binding"/>
    <property type="evidence" value="ECO:0007669"/>
    <property type="project" value="InterPro"/>
</dbReference>
<evidence type="ECO:0000259" key="2">
    <source>
        <dbReference type="Pfam" id="PF05193"/>
    </source>
</evidence>
<sequence>MNGMMRKFDKLPLASRLVIGALFVILTAFSLPAKAIEIQEVVSPKGIRAWLVEDRSVPLVSMKFAFEGGTSQDPIGKEGLANLMTGLFDEGAGDLDSDSFQERIDNLGAEMSFSASADSVSGSVRMLEENRDAVTNLVALAVNKPRFDQPAIDRIRQQIVASIEASQRNPSTIASRKFSEVLYGDHPYGRPDEGTVKSLETISRDDLVDFHRKNFARDHLTIGVVGAINAEELGQMLDRIFGDLPAMSELVPVPDAKLALGTTTSLNFDVPQTSLSFVYPAIPRKDPEFFAAYLLNHILGGGFTSRLYAEVREKRGLAYSVSSRMMMRDHANALMIATATRPEKAQESLKIIREQVAKMANEGPTEEELEAAKNFLKGSYAVNNLTSSVAIADTLVGLQEAELPRDYIDKRAEFIDAVTLEDVKAIAKKLLNAEPAILIYGPAQS</sequence>
<feature type="domain" description="Peptidase M16 N-terminal" evidence="1">
    <location>
        <begin position="54"/>
        <end position="191"/>
    </location>
</feature>
<dbReference type="GO" id="GO:0008233">
    <property type="term" value="F:peptidase activity"/>
    <property type="evidence" value="ECO:0007669"/>
    <property type="project" value="UniProtKB-KW"/>
</dbReference>
<dbReference type="AlphaFoldDB" id="A0A364JWQ6"/>
<dbReference type="PANTHER" id="PTHR11851:SF224">
    <property type="entry name" value="PROCESSING PROTEASE"/>
    <property type="match status" value="1"/>
</dbReference>
<dbReference type="Pfam" id="PF05193">
    <property type="entry name" value="Peptidase_M16_C"/>
    <property type="match status" value="1"/>
</dbReference>
<keyword evidence="3" id="KW-0645">Protease</keyword>
<comment type="caution">
    <text evidence="3">The sequence shown here is derived from an EMBL/GenBank/DDBJ whole genome shotgun (WGS) entry which is preliminary data.</text>
</comment>
<gene>
    <name evidence="3" type="ORF">C7374_103212</name>
</gene>
<dbReference type="Pfam" id="PF00675">
    <property type="entry name" value="Peptidase_M16"/>
    <property type="match status" value="1"/>
</dbReference>
<proteinExistence type="predicted"/>
<dbReference type="SUPFAM" id="SSF63411">
    <property type="entry name" value="LuxS/MPP-like metallohydrolase"/>
    <property type="match status" value="2"/>
</dbReference>
<organism evidence="3 4">
    <name type="scientific">Falsochrobactrum ovis</name>
    <dbReference type="NCBI Taxonomy" id="1293442"/>
    <lineage>
        <taxon>Bacteria</taxon>
        <taxon>Pseudomonadati</taxon>
        <taxon>Pseudomonadota</taxon>
        <taxon>Alphaproteobacteria</taxon>
        <taxon>Hyphomicrobiales</taxon>
        <taxon>Brucellaceae</taxon>
        <taxon>Falsochrobactrum</taxon>
    </lineage>
</organism>
<name>A0A364JWQ6_9HYPH</name>
<protein>
    <submittedName>
        <fullName evidence="3">Zinc protease</fullName>
    </submittedName>
</protein>
<dbReference type="InterPro" id="IPR007863">
    <property type="entry name" value="Peptidase_M16_C"/>
</dbReference>
<dbReference type="GO" id="GO:0006508">
    <property type="term" value="P:proteolysis"/>
    <property type="evidence" value="ECO:0007669"/>
    <property type="project" value="UniProtKB-KW"/>
</dbReference>
<evidence type="ECO:0000259" key="1">
    <source>
        <dbReference type="Pfam" id="PF00675"/>
    </source>
</evidence>